<dbReference type="PANTHER" id="PTHR31157">
    <property type="entry name" value="SCP DOMAIN-CONTAINING PROTEIN"/>
    <property type="match status" value="1"/>
</dbReference>
<organism evidence="2 3">
    <name type="scientific">Noviherbaspirillum album</name>
    <dbReference type="NCBI Taxonomy" id="3080276"/>
    <lineage>
        <taxon>Bacteria</taxon>
        <taxon>Pseudomonadati</taxon>
        <taxon>Pseudomonadota</taxon>
        <taxon>Betaproteobacteria</taxon>
        <taxon>Burkholderiales</taxon>
        <taxon>Oxalobacteraceae</taxon>
        <taxon>Noviherbaspirillum</taxon>
    </lineage>
</organism>
<dbReference type="Gene3D" id="3.40.33.10">
    <property type="entry name" value="CAP"/>
    <property type="match status" value="1"/>
</dbReference>
<feature type="chain" id="PRO_5046433891" evidence="1">
    <location>
        <begin position="21"/>
        <end position="316"/>
    </location>
</feature>
<sequence length="316" mass="33477">MHTALSKKWLLAVLLSIALAGCGGGSGTDNVASSTAAASAAPTPEPGAPQATGNIATDGFNWFNFRRTQVGLASVTRNNRIDTAALGHSRYQATNNVISHEQTRTDADFTGATLGERLANAGYELGTAGYMYGEIISSTSYTSGFRSAEELIAAIYHRFVAFEPMFKEAGSGAVTSARGMTYFTTNFGAVGLDRGLGASDIVTYPFNGQQQVPQNFQSDNELPDPVPEQNEVGYPISVHANVTSTVQVESFTIQPRGSAALPVRLLTAGTDRYTPSSAASIIPLVPLAPATTYEVTFRGLIDNRAVSRTWTFVTQS</sequence>
<dbReference type="EMBL" id="JAWIIV010000038">
    <property type="protein sequence ID" value="MEC4722861.1"/>
    <property type="molecule type" value="Genomic_DNA"/>
</dbReference>
<keyword evidence="1" id="KW-0732">Signal</keyword>
<reference evidence="2 3" key="1">
    <citation type="submission" date="2023-10" db="EMBL/GenBank/DDBJ databases">
        <title>Noviherbaspirillum sp. CPCC 100848 genome assembly.</title>
        <authorList>
            <person name="Li X.Y."/>
            <person name="Fang X.M."/>
        </authorList>
    </citation>
    <scope>NUCLEOTIDE SEQUENCE [LARGE SCALE GENOMIC DNA]</scope>
    <source>
        <strain evidence="2 3">CPCC 100848</strain>
    </source>
</reference>
<dbReference type="PROSITE" id="PS51257">
    <property type="entry name" value="PROKAR_LIPOPROTEIN"/>
    <property type="match status" value="1"/>
</dbReference>
<keyword evidence="3" id="KW-1185">Reference proteome</keyword>
<name>A0ABU6JGS2_9BURK</name>
<dbReference type="InterPro" id="IPR035940">
    <property type="entry name" value="CAP_sf"/>
</dbReference>
<feature type="signal peptide" evidence="1">
    <location>
        <begin position="1"/>
        <end position="20"/>
    </location>
</feature>
<accession>A0ABU6JGS2</accession>
<dbReference type="SUPFAM" id="SSF55797">
    <property type="entry name" value="PR-1-like"/>
    <property type="match status" value="1"/>
</dbReference>
<dbReference type="CDD" id="cd05379">
    <property type="entry name" value="CAP_bacterial"/>
    <property type="match status" value="1"/>
</dbReference>
<dbReference type="PANTHER" id="PTHR31157:SF1">
    <property type="entry name" value="SCP DOMAIN-CONTAINING PROTEIN"/>
    <property type="match status" value="1"/>
</dbReference>
<dbReference type="Proteomes" id="UP001352263">
    <property type="component" value="Unassembled WGS sequence"/>
</dbReference>
<comment type="caution">
    <text evidence="2">The sequence shown here is derived from an EMBL/GenBank/DDBJ whole genome shotgun (WGS) entry which is preliminary data.</text>
</comment>
<protein>
    <submittedName>
        <fullName evidence="2">CAP domain-containing protein</fullName>
    </submittedName>
</protein>
<evidence type="ECO:0000256" key="1">
    <source>
        <dbReference type="SAM" id="SignalP"/>
    </source>
</evidence>
<dbReference type="RefSeq" id="WP_326509515.1">
    <property type="nucleotide sequence ID" value="NZ_JAWIIV010000038.1"/>
</dbReference>
<gene>
    <name evidence="2" type="ORF">RY831_27250</name>
</gene>
<proteinExistence type="predicted"/>
<evidence type="ECO:0000313" key="3">
    <source>
        <dbReference type="Proteomes" id="UP001352263"/>
    </source>
</evidence>
<evidence type="ECO:0000313" key="2">
    <source>
        <dbReference type="EMBL" id="MEC4722861.1"/>
    </source>
</evidence>